<accession>A0A0D3JQF3</accession>
<keyword evidence="2" id="KW-1185">Reference proteome</keyword>
<dbReference type="AlphaFoldDB" id="A0A0D3JQF3"/>
<dbReference type="EnsemblProtists" id="EOD25738">
    <property type="protein sequence ID" value="EOD25738"/>
    <property type="gene ID" value="EMIHUDRAFT_205835"/>
</dbReference>
<reference evidence="2" key="1">
    <citation type="journal article" date="2013" name="Nature">
        <title>Pan genome of the phytoplankton Emiliania underpins its global distribution.</title>
        <authorList>
            <person name="Read B.A."/>
            <person name="Kegel J."/>
            <person name="Klute M.J."/>
            <person name="Kuo A."/>
            <person name="Lefebvre S.C."/>
            <person name="Maumus F."/>
            <person name="Mayer C."/>
            <person name="Miller J."/>
            <person name="Monier A."/>
            <person name="Salamov A."/>
            <person name="Young J."/>
            <person name="Aguilar M."/>
            <person name="Claverie J.M."/>
            <person name="Frickenhaus S."/>
            <person name="Gonzalez K."/>
            <person name="Herman E.K."/>
            <person name="Lin Y.C."/>
            <person name="Napier J."/>
            <person name="Ogata H."/>
            <person name="Sarno A.F."/>
            <person name="Shmutz J."/>
            <person name="Schroeder D."/>
            <person name="de Vargas C."/>
            <person name="Verret F."/>
            <person name="von Dassow P."/>
            <person name="Valentin K."/>
            <person name="Van de Peer Y."/>
            <person name="Wheeler G."/>
            <person name="Dacks J.B."/>
            <person name="Delwiche C.F."/>
            <person name="Dyhrman S.T."/>
            <person name="Glockner G."/>
            <person name="John U."/>
            <person name="Richards T."/>
            <person name="Worden A.Z."/>
            <person name="Zhang X."/>
            <person name="Grigoriev I.V."/>
            <person name="Allen A.E."/>
            <person name="Bidle K."/>
            <person name="Borodovsky M."/>
            <person name="Bowler C."/>
            <person name="Brownlee C."/>
            <person name="Cock J.M."/>
            <person name="Elias M."/>
            <person name="Gladyshev V.N."/>
            <person name="Groth M."/>
            <person name="Guda C."/>
            <person name="Hadaegh A."/>
            <person name="Iglesias-Rodriguez M.D."/>
            <person name="Jenkins J."/>
            <person name="Jones B.M."/>
            <person name="Lawson T."/>
            <person name="Leese F."/>
            <person name="Lindquist E."/>
            <person name="Lobanov A."/>
            <person name="Lomsadze A."/>
            <person name="Malik S.B."/>
            <person name="Marsh M.E."/>
            <person name="Mackinder L."/>
            <person name="Mock T."/>
            <person name="Mueller-Roeber B."/>
            <person name="Pagarete A."/>
            <person name="Parker M."/>
            <person name="Probert I."/>
            <person name="Quesneville H."/>
            <person name="Raines C."/>
            <person name="Rensing S.A."/>
            <person name="Riano-Pachon D.M."/>
            <person name="Richier S."/>
            <person name="Rokitta S."/>
            <person name="Shiraiwa Y."/>
            <person name="Soanes D.M."/>
            <person name="van der Giezen M."/>
            <person name="Wahlund T.M."/>
            <person name="Williams B."/>
            <person name="Wilson W."/>
            <person name="Wolfe G."/>
            <person name="Wurch L.L."/>
        </authorList>
    </citation>
    <scope>NUCLEOTIDE SEQUENCE</scope>
</reference>
<dbReference type="PaxDb" id="2903-EOD25738"/>
<proteinExistence type="predicted"/>
<reference evidence="1" key="2">
    <citation type="submission" date="2024-10" db="UniProtKB">
        <authorList>
            <consortium name="EnsemblProtists"/>
        </authorList>
    </citation>
    <scope>IDENTIFICATION</scope>
</reference>
<evidence type="ECO:0000313" key="1">
    <source>
        <dbReference type="EnsemblProtists" id="EOD25738"/>
    </source>
</evidence>
<dbReference type="KEGG" id="ehx:EMIHUDRAFT_205835"/>
<sequence length="130" mass="14437">MLSLGRAAKRKNTRPLINCGAAPFECVPTYNDDAHVFDRTLFMNNYGVRTNANPAFEAWNWNAPLWLGVNTINVNGKTTTLVGSSFWGLEVVEALRDHMEDTLREIMAQAPRRGGKEVPAYGAKKNEGLV</sequence>
<name>A0A0D3JQF3_EMIH1</name>
<dbReference type="HOGENOM" id="CLU_1942036_0_0_1"/>
<dbReference type="GeneID" id="17271284"/>
<evidence type="ECO:0000313" key="2">
    <source>
        <dbReference type="Proteomes" id="UP000013827"/>
    </source>
</evidence>
<dbReference type="Proteomes" id="UP000013827">
    <property type="component" value="Unassembled WGS sequence"/>
</dbReference>
<protein>
    <submittedName>
        <fullName evidence="1">Uncharacterized protein</fullName>
    </submittedName>
</protein>
<organism evidence="1 2">
    <name type="scientific">Emiliania huxleyi (strain CCMP1516)</name>
    <dbReference type="NCBI Taxonomy" id="280463"/>
    <lineage>
        <taxon>Eukaryota</taxon>
        <taxon>Haptista</taxon>
        <taxon>Haptophyta</taxon>
        <taxon>Prymnesiophyceae</taxon>
        <taxon>Isochrysidales</taxon>
        <taxon>Noelaerhabdaceae</taxon>
        <taxon>Emiliania</taxon>
    </lineage>
</organism>
<dbReference type="RefSeq" id="XP_005778167.1">
    <property type="nucleotide sequence ID" value="XM_005778110.1"/>
</dbReference>